<name>A0A0E9N2K2_9BACT</name>
<dbReference type="Pfam" id="PF13548">
    <property type="entry name" value="DUF4126"/>
    <property type="match status" value="1"/>
</dbReference>
<evidence type="ECO:0000259" key="2">
    <source>
        <dbReference type="Pfam" id="PF13548"/>
    </source>
</evidence>
<feature type="domain" description="DUF4126" evidence="2">
    <location>
        <begin position="7"/>
        <end position="179"/>
    </location>
</feature>
<organism evidence="3 4">
    <name type="scientific">Flavihumibacter petaseus NBRC 106054</name>
    <dbReference type="NCBI Taxonomy" id="1220578"/>
    <lineage>
        <taxon>Bacteria</taxon>
        <taxon>Pseudomonadati</taxon>
        <taxon>Bacteroidota</taxon>
        <taxon>Chitinophagia</taxon>
        <taxon>Chitinophagales</taxon>
        <taxon>Chitinophagaceae</taxon>
        <taxon>Flavihumibacter</taxon>
    </lineage>
</organism>
<keyword evidence="4" id="KW-1185">Reference proteome</keyword>
<dbReference type="InterPro" id="IPR025196">
    <property type="entry name" value="DUF4126"/>
</dbReference>
<evidence type="ECO:0000313" key="4">
    <source>
        <dbReference type="Proteomes" id="UP000033121"/>
    </source>
</evidence>
<accession>A0A0E9N2K2</accession>
<proteinExistence type="predicted"/>
<keyword evidence="1" id="KW-0812">Transmembrane</keyword>
<dbReference type="STRING" id="1220578.FPE01S_03_02750"/>
<dbReference type="Proteomes" id="UP000033121">
    <property type="component" value="Unassembled WGS sequence"/>
</dbReference>
<dbReference type="AlphaFoldDB" id="A0A0E9N2K2"/>
<dbReference type="OrthoDB" id="288613at2"/>
<gene>
    <name evidence="3" type="ORF">FPE01S_03_02750</name>
</gene>
<sequence>MSYFIAVCMGIALSACCGFRIFLPLLLSAVGARLGWVPLQGDMLWLAGWPAIACFGTATALEIAAYYVPFIDNLLDTIAAPLAVAAGALLAFSVFPAGDVTPLWRWGIAILAGGSIAGTIQVGSGMLRLLSTKTTAGAGNAVVATGENLAAGGGSVAAMFLPVLTAAAMVMVAGWLTIKVFRRFFSGKNGK</sequence>
<feature type="transmembrane region" description="Helical" evidence="1">
    <location>
        <begin position="156"/>
        <end position="178"/>
    </location>
</feature>
<evidence type="ECO:0000256" key="1">
    <source>
        <dbReference type="SAM" id="Phobius"/>
    </source>
</evidence>
<reference evidence="3 4" key="1">
    <citation type="submission" date="2015-04" db="EMBL/GenBank/DDBJ databases">
        <title>Whole genome shotgun sequence of Flavihumibacter petaseus NBRC 106054.</title>
        <authorList>
            <person name="Miyazawa S."/>
            <person name="Hosoyama A."/>
            <person name="Hashimoto M."/>
            <person name="Noguchi M."/>
            <person name="Tsuchikane K."/>
            <person name="Ohji S."/>
            <person name="Yamazoe A."/>
            <person name="Ichikawa N."/>
            <person name="Kimura A."/>
            <person name="Fujita N."/>
        </authorList>
    </citation>
    <scope>NUCLEOTIDE SEQUENCE [LARGE SCALE GENOMIC DNA]</scope>
    <source>
        <strain evidence="3 4">NBRC 106054</strain>
    </source>
</reference>
<comment type="caution">
    <text evidence="3">The sequence shown here is derived from an EMBL/GenBank/DDBJ whole genome shotgun (WGS) entry which is preliminary data.</text>
</comment>
<keyword evidence="1" id="KW-1133">Transmembrane helix</keyword>
<keyword evidence="1" id="KW-0472">Membrane</keyword>
<dbReference type="EMBL" id="BBWV01000003">
    <property type="protein sequence ID" value="GAO44237.1"/>
    <property type="molecule type" value="Genomic_DNA"/>
</dbReference>
<dbReference type="RefSeq" id="WP_046370191.1">
    <property type="nucleotide sequence ID" value="NZ_BBWV01000003.1"/>
</dbReference>
<evidence type="ECO:0000313" key="3">
    <source>
        <dbReference type="EMBL" id="GAO44237.1"/>
    </source>
</evidence>
<feature type="transmembrane region" description="Helical" evidence="1">
    <location>
        <begin position="44"/>
        <end position="67"/>
    </location>
</feature>
<protein>
    <recommendedName>
        <fullName evidence="2">DUF4126 domain-containing protein</fullName>
    </recommendedName>
</protein>
<feature type="transmembrane region" description="Helical" evidence="1">
    <location>
        <begin position="74"/>
        <end position="95"/>
    </location>
</feature>